<evidence type="ECO:0000313" key="4">
    <source>
        <dbReference type="Proteomes" id="UP000529637"/>
    </source>
</evidence>
<dbReference type="PANTHER" id="PTHR37023">
    <property type="entry name" value="TRANSPOSASE"/>
    <property type="match status" value="1"/>
</dbReference>
<reference evidence="3 4" key="1">
    <citation type="submission" date="2020-06" db="EMBL/GenBank/DDBJ databases">
        <title>Schlegella sp. ID0723 isolated from air conditioner.</title>
        <authorList>
            <person name="Kim D.Y."/>
            <person name="Kim D.-U."/>
        </authorList>
    </citation>
    <scope>NUCLEOTIDE SEQUENCE [LARGE SCALE GENOMIC DNA]</scope>
    <source>
        <strain evidence="3 4">ID0723</strain>
    </source>
</reference>
<dbReference type="Proteomes" id="UP000529637">
    <property type="component" value="Unassembled WGS sequence"/>
</dbReference>
<protein>
    <submittedName>
        <fullName evidence="3">Transposase</fullName>
    </submittedName>
</protein>
<comment type="caution">
    <text evidence="3">The sequence shown here is derived from an EMBL/GenBank/DDBJ whole genome shotgun (WGS) entry which is preliminary data.</text>
</comment>
<dbReference type="EMBL" id="JABWMJ010000003">
    <property type="protein sequence ID" value="NUZ05903.1"/>
    <property type="molecule type" value="Genomic_DNA"/>
</dbReference>
<organism evidence="3 4">
    <name type="scientific">Piscinibacter koreensis</name>
    <dbReference type="NCBI Taxonomy" id="2742824"/>
    <lineage>
        <taxon>Bacteria</taxon>
        <taxon>Pseudomonadati</taxon>
        <taxon>Pseudomonadota</taxon>
        <taxon>Betaproteobacteria</taxon>
        <taxon>Burkholderiales</taxon>
        <taxon>Sphaerotilaceae</taxon>
        <taxon>Piscinibacter</taxon>
    </lineage>
</organism>
<dbReference type="GO" id="GO:0004803">
    <property type="term" value="F:transposase activity"/>
    <property type="evidence" value="ECO:0007669"/>
    <property type="project" value="InterPro"/>
</dbReference>
<evidence type="ECO:0000259" key="1">
    <source>
        <dbReference type="Pfam" id="PF04986"/>
    </source>
</evidence>
<feature type="domain" description="Transposase IS801/IS1294" evidence="1">
    <location>
        <begin position="141"/>
        <end position="355"/>
    </location>
</feature>
<gene>
    <name evidence="3" type="ORF">HQN59_09005</name>
</gene>
<dbReference type="InterPro" id="IPR026889">
    <property type="entry name" value="Zn_Tnp"/>
</dbReference>
<evidence type="ECO:0000259" key="2">
    <source>
        <dbReference type="Pfam" id="PF14319"/>
    </source>
</evidence>
<evidence type="ECO:0000313" key="3">
    <source>
        <dbReference type="EMBL" id="NUZ05903.1"/>
    </source>
</evidence>
<dbReference type="Pfam" id="PF04986">
    <property type="entry name" value="Y2_Tnp"/>
    <property type="match status" value="1"/>
</dbReference>
<dbReference type="GO" id="GO:0006313">
    <property type="term" value="P:DNA transposition"/>
    <property type="evidence" value="ECO:0007669"/>
    <property type="project" value="InterPro"/>
</dbReference>
<dbReference type="Pfam" id="PF14319">
    <property type="entry name" value="Zn_Tnp_IS91"/>
    <property type="match status" value="1"/>
</dbReference>
<proteinExistence type="predicted"/>
<dbReference type="PANTHER" id="PTHR37023:SF1">
    <property type="entry name" value="ISSOD25 TRANSPOSASE TNPA_ISSOD25"/>
    <property type="match status" value="1"/>
</dbReference>
<sequence length="407" mass="45023">MQQHAASFIAHAEASTGSELPRFIKDEFDAFLECGILAHGFLRLRCGECGHDRLLAFSCKRRGFCPSCGARRMSQTAAHLVDRVIPHVPVRQWVLSLPIPLRVLLAAQPELVTPVLQVVQRVVTRHLLAAAGLVADEGHGGAVTLIQRFGSAANLNIHLHCLVLDGVYRCGADGAPTFVEAAAPTDDELHALLQTAIARLMKMLTRRGVLVEDMGQTYLAEPDAGGEEARTLRPLQAAAITYRIAFGPRAGQKVLTLRGAMPREAPARPLCADIDGFSLHAAVRVEAHNRKRLEQLCRYITRPALSDERVQLNAEGQVELKLKTPWRDGTTHLVMSPLEFMQRLAALVPRPRFETCNFSLPHCRRARSWPPSRDSRAAGETWSTWLQSWREWPPGQMRQVSAVSFGC</sequence>
<keyword evidence="4" id="KW-1185">Reference proteome</keyword>
<feature type="domain" description="Transposase zinc-binding" evidence="2">
    <location>
        <begin position="2"/>
        <end position="97"/>
    </location>
</feature>
<name>A0A7Y6NMG0_9BURK</name>
<dbReference type="RefSeq" id="WP_176068273.1">
    <property type="nucleotide sequence ID" value="NZ_JABWMJ010000003.1"/>
</dbReference>
<accession>A0A7Y6NMG0</accession>
<dbReference type="InterPro" id="IPR007069">
    <property type="entry name" value="Transposase_32"/>
</dbReference>
<dbReference type="GO" id="GO:0003677">
    <property type="term" value="F:DNA binding"/>
    <property type="evidence" value="ECO:0007669"/>
    <property type="project" value="InterPro"/>
</dbReference>
<dbReference type="AlphaFoldDB" id="A0A7Y6NMG0"/>